<organism evidence="1 2">
    <name type="scientific">Plebeiibacterium marinum</name>
    <dbReference type="NCBI Taxonomy" id="2992111"/>
    <lineage>
        <taxon>Bacteria</taxon>
        <taxon>Pseudomonadati</taxon>
        <taxon>Bacteroidota</taxon>
        <taxon>Bacteroidia</taxon>
        <taxon>Marinilabiliales</taxon>
        <taxon>Marinilabiliaceae</taxon>
        <taxon>Plebeiibacterium</taxon>
    </lineage>
</organism>
<sequence length="219" mass="24298">MGTYNKGINGSFKGKIGNTVGSSWKGVKYMKSMPDKPTKWSKKQIMQRAKFQFASNFIQPLQSIIKIGFRMQEHNKSARNAAMSELLNYAIEGDYPSYNVIYPRLQLAKGSLHIPEEYSVELIERKAVFTWEPGDGCEDETDSYNSFLNANNAILVTLADGYQPKYSLRKFKRGDGTGSVGIPVAPAGTEVHCYLAFAATDDNLQVSNSLYVGSVVVPE</sequence>
<name>A0AAE3MG82_9BACT</name>
<evidence type="ECO:0000313" key="1">
    <source>
        <dbReference type="EMBL" id="MCW3807161.1"/>
    </source>
</evidence>
<comment type="caution">
    <text evidence="1">The sequence shown here is derived from an EMBL/GenBank/DDBJ whole genome shotgun (WGS) entry which is preliminary data.</text>
</comment>
<dbReference type="EMBL" id="JAPDPI010000039">
    <property type="protein sequence ID" value="MCW3807161.1"/>
    <property type="molecule type" value="Genomic_DNA"/>
</dbReference>
<proteinExistence type="predicted"/>
<reference evidence="1" key="1">
    <citation type="submission" date="2022-10" db="EMBL/GenBank/DDBJ databases">
        <authorList>
            <person name="Yu W.X."/>
        </authorList>
    </citation>
    <scope>NUCLEOTIDE SEQUENCE</scope>
    <source>
        <strain evidence="1">D04</strain>
    </source>
</reference>
<keyword evidence="2" id="KW-1185">Reference proteome</keyword>
<dbReference type="Pfam" id="PF19781">
    <property type="entry name" value="DUF6266"/>
    <property type="match status" value="1"/>
</dbReference>
<dbReference type="RefSeq" id="WP_301201293.1">
    <property type="nucleotide sequence ID" value="NZ_JAPDPI010000039.1"/>
</dbReference>
<dbReference type="AlphaFoldDB" id="A0AAE3MG82"/>
<evidence type="ECO:0000313" key="2">
    <source>
        <dbReference type="Proteomes" id="UP001207408"/>
    </source>
</evidence>
<dbReference type="Proteomes" id="UP001207408">
    <property type="component" value="Unassembled WGS sequence"/>
</dbReference>
<gene>
    <name evidence="1" type="ORF">OM074_16110</name>
</gene>
<accession>A0AAE3MG82</accession>
<protein>
    <submittedName>
        <fullName evidence="1">DUF6266 family protein</fullName>
    </submittedName>
</protein>
<dbReference type="InterPro" id="IPR046233">
    <property type="entry name" value="DUF6266"/>
</dbReference>